<comment type="cofactor">
    <cofactor evidence="1">
        <name>Mg(2+)</name>
        <dbReference type="ChEBI" id="CHEBI:18420"/>
    </cofactor>
</comment>
<dbReference type="EMBL" id="JAPMKV010000005">
    <property type="protein sequence ID" value="MCX7445398.1"/>
    <property type="molecule type" value="Genomic_DNA"/>
</dbReference>
<gene>
    <name evidence="3" type="primary">otsB</name>
    <name evidence="2" type="ORF">OS125_09135</name>
    <name evidence="3" type="ORF">OS129_09485</name>
</gene>
<dbReference type="Pfam" id="PF02358">
    <property type="entry name" value="Trehalose_PPase"/>
    <property type="match status" value="1"/>
</dbReference>
<evidence type="ECO:0000313" key="5">
    <source>
        <dbReference type="Proteomes" id="UP001081709"/>
    </source>
</evidence>
<dbReference type="Proteomes" id="UP001071478">
    <property type="component" value="Unassembled WGS sequence"/>
</dbReference>
<dbReference type="GO" id="GO:0004805">
    <property type="term" value="F:trehalose-phosphatase activity"/>
    <property type="evidence" value="ECO:0007669"/>
    <property type="project" value="UniProtKB-EC"/>
</dbReference>
<comment type="function">
    <text evidence="1">Removes the phosphate from trehalose 6-phosphate to produce free trehalose.</text>
</comment>
<dbReference type="InterPro" id="IPR023214">
    <property type="entry name" value="HAD_sf"/>
</dbReference>
<comment type="similarity">
    <text evidence="1">Belongs to the trehalose phosphatase family.</text>
</comment>
<comment type="pathway">
    <text evidence="1">Glycan biosynthesis; trehalose biosynthesis.</text>
</comment>
<evidence type="ECO:0000313" key="4">
    <source>
        <dbReference type="Proteomes" id="UP001071478"/>
    </source>
</evidence>
<dbReference type="RefSeq" id="WP_200253467.1">
    <property type="nucleotide sequence ID" value="NZ_JAENIQ020000004.1"/>
</dbReference>
<organism evidence="3 4">
    <name type="scientific">Corynebacterium pygosceleis</name>
    <dbReference type="NCBI Taxonomy" id="2800406"/>
    <lineage>
        <taxon>Bacteria</taxon>
        <taxon>Bacillati</taxon>
        <taxon>Actinomycetota</taxon>
        <taxon>Actinomycetes</taxon>
        <taxon>Mycobacteriales</taxon>
        <taxon>Corynebacteriaceae</taxon>
        <taxon>Corynebacterium</taxon>
    </lineage>
</organism>
<protein>
    <recommendedName>
        <fullName evidence="1">Trehalose 6-phosphate phosphatase</fullName>
        <ecNumber evidence="1">3.1.3.12</ecNumber>
    </recommendedName>
</protein>
<keyword evidence="1" id="KW-0479">Metal-binding</keyword>
<name>A0A9Q4C909_9CORY</name>
<dbReference type="EMBL" id="JAPMKU010000004">
    <property type="protein sequence ID" value="MCX7469106.1"/>
    <property type="molecule type" value="Genomic_DNA"/>
</dbReference>
<keyword evidence="5" id="KW-1185">Reference proteome</keyword>
<dbReference type="EC" id="3.1.3.12" evidence="1"/>
<proteinExistence type="inferred from homology"/>
<accession>A0A9Q4C909</accession>
<dbReference type="Gene3D" id="3.30.70.1020">
    <property type="entry name" value="Trehalose-6-phosphate phosphatase related protein, domain 2"/>
    <property type="match status" value="1"/>
</dbReference>
<evidence type="ECO:0000256" key="1">
    <source>
        <dbReference type="RuleBase" id="RU361117"/>
    </source>
</evidence>
<reference evidence="3" key="1">
    <citation type="submission" date="2022-11" db="EMBL/GenBank/DDBJ databases">
        <title>Corynebacterium sp. isolated from Penguins.</title>
        <authorList>
            <person name="Sedlar K."/>
            <person name="Svec P."/>
        </authorList>
    </citation>
    <scope>NUCLEOTIDE SEQUENCE</scope>
    <source>
        <strain evidence="2">P7003</strain>
        <strain evidence="3">P7374</strain>
    </source>
</reference>
<dbReference type="Gene3D" id="3.40.50.1000">
    <property type="entry name" value="HAD superfamily/HAD-like"/>
    <property type="match status" value="1"/>
</dbReference>
<dbReference type="SUPFAM" id="SSF56784">
    <property type="entry name" value="HAD-like"/>
    <property type="match status" value="1"/>
</dbReference>
<dbReference type="GO" id="GO:0046872">
    <property type="term" value="F:metal ion binding"/>
    <property type="evidence" value="ECO:0007669"/>
    <property type="project" value="UniProtKB-KW"/>
</dbReference>
<evidence type="ECO:0000313" key="3">
    <source>
        <dbReference type="EMBL" id="MCX7469106.1"/>
    </source>
</evidence>
<dbReference type="NCBIfam" id="TIGR00685">
    <property type="entry name" value="T6PP"/>
    <property type="match status" value="1"/>
</dbReference>
<sequence>MDDTSLDSILDSLSRVPRLLVISDFDGTIAELQDDPETVPVNRDSVTALETLGGLPDTGAVILSGRDLATLRRLAGAGAAVDLVGSHGAESTGDTVAPTVEQRRRLDAVTELLEPLVDGCPGAAVEVKPLHRVLHTRRVPDREAGERLLRRAVELCPEGLHVSTGKCIVEFSAVSVDKGTWISGARERGGWDAIVFLGDDVTDENGFGVLGDGDLGIKVGDGPTAAGHRVADTDGVCAVLGRLAEARSAYLDR</sequence>
<comment type="catalytic activity">
    <reaction evidence="1">
        <text>alpha,alpha-trehalose 6-phosphate + H2O = alpha,alpha-trehalose + phosphate</text>
        <dbReference type="Rhea" id="RHEA:23420"/>
        <dbReference type="ChEBI" id="CHEBI:15377"/>
        <dbReference type="ChEBI" id="CHEBI:16551"/>
        <dbReference type="ChEBI" id="CHEBI:43474"/>
        <dbReference type="ChEBI" id="CHEBI:58429"/>
        <dbReference type="EC" id="3.1.3.12"/>
    </reaction>
</comment>
<dbReference type="InterPro" id="IPR003337">
    <property type="entry name" value="Trehalose_PPase"/>
</dbReference>
<keyword evidence="1 3" id="KW-0378">Hydrolase</keyword>
<keyword evidence="1" id="KW-0460">Magnesium</keyword>
<dbReference type="GO" id="GO:0005992">
    <property type="term" value="P:trehalose biosynthetic process"/>
    <property type="evidence" value="ECO:0007669"/>
    <property type="project" value="InterPro"/>
</dbReference>
<comment type="caution">
    <text evidence="3">The sequence shown here is derived from an EMBL/GenBank/DDBJ whole genome shotgun (WGS) entry which is preliminary data.</text>
</comment>
<dbReference type="InterPro" id="IPR036412">
    <property type="entry name" value="HAD-like_sf"/>
</dbReference>
<dbReference type="Proteomes" id="UP001081709">
    <property type="component" value="Unassembled WGS sequence"/>
</dbReference>
<dbReference type="AlphaFoldDB" id="A0A9Q4C909"/>
<evidence type="ECO:0000313" key="2">
    <source>
        <dbReference type="EMBL" id="MCX7445398.1"/>
    </source>
</evidence>